<organism evidence="5 6">
    <name type="scientific">Escherichia coli</name>
    <dbReference type="NCBI Taxonomy" id="562"/>
    <lineage>
        <taxon>Bacteria</taxon>
        <taxon>Pseudomonadati</taxon>
        <taxon>Pseudomonadota</taxon>
        <taxon>Gammaproteobacteria</taxon>
        <taxon>Enterobacterales</taxon>
        <taxon>Enterobacteriaceae</taxon>
        <taxon>Escherichia</taxon>
    </lineage>
</organism>
<dbReference type="Gene3D" id="1.10.443.10">
    <property type="entry name" value="Intergrase catalytic core"/>
    <property type="match status" value="1"/>
</dbReference>
<evidence type="ECO:0000259" key="4">
    <source>
        <dbReference type="Pfam" id="PF00589"/>
    </source>
</evidence>
<keyword evidence="3" id="KW-0233">DNA recombination</keyword>
<keyword evidence="2" id="KW-0229">DNA integration</keyword>
<evidence type="ECO:0000256" key="1">
    <source>
        <dbReference type="ARBA" id="ARBA00008857"/>
    </source>
</evidence>
<evidence type="ECO:0000313" key="5">
    <source>
        <dbReference type="EMBL" id="STL27794.1"/>
    </source>
</evidence>
<dbReference type="InterPro" id="IPR011010">
    <property type="entry name" value="DNA_brk_join_enz"/>
</dbReference>
<dbReference type="GO" id="GO:0006310">
    <property type="term" value="P:DNA recombination"/>
    <property type="evidence" value="ECO:0007669"/>
    <property type="project" value="UniProtKB-KW"/>
</dbReference>
<gene>
    <name evidence="5" type="primary">intA_1</name>
    <name evidence="5" type="ORF">NCTC9962_01665</name>
</gene>
<dbReference type="Proteomes" id="UP000254052">
    <property type="component" value="Unassembled WGS sequence"/>
</dbReference>
<evidence type="ECO:0000256" key="3">
    <source>
        <dbReference type="ARBA" id="ARBA00023172"/>
    </source>
</evidence>
<evidence type="ECO:0000313" key="6">
    <source>
        <dbReference type="Proteomes" id="UP000254052"/>
    </source>
</evidence>
<dbReference type="GO" id="GO:0015074">
    <property type="term" value="P:DNA integration"/>
    <property type="evidence" value="ECO:0007669"/>
    <property type="project" value="UniProtKB-KW"/>
</dbReference>
<dbReference type="PANTHER" id="PTHR30629:SF9">
    <property type="entry name" value="PROTEIN INTB-RELATED"/>
    <property type="match status" value="1"/>
</dbReference>
<evidence type="ECO:0000256" key="2">
    <source>
        <dbReference type="ARBA" id="ARBA00022908"/>
    </source>
</evidence>
<comment type="similarity">
    <text evidence="1">Belongs to the 'phage' integrase family.</text>
</comment>
<accession>A0A377AQR7</accession>
<protein>
    <submittedName>
        <fullName evidence="5">Integrase family protein</fullName>
    </submittedName>
</protein>
<dbReference type="InterPro" id="IPR002104">
    <property type="entry name" value="Integrase_catalytic"/>
</dbReference>
<sequence length="103" mass="11370">MRTPHLVPLSKQALAILKQIKQFCGEHELIFIGDHDPRKPMSENTVNSALRVMGYDTKVEVCGHGFRTMACSSLIESGLWSKDAVGKADEPYGTQFCEGGVYP</sequence>
<dbReference type="Pfam" id="PF00589">
    <property type="entry name" value="Phage_integrase"/>
    <property type="match status" value="1"/>
</dbReference>
<dbReference type="GO" id="GO:0003677">
    <property type="term" value="F:DNA binding"/>
    <property type="evidence" value="ECO:0007669"/>
    <property type="project" value="InterPro"/>
</dbReference>
<feature type="domain" description="Tyr recombinase" evidence="4">
    <location>
        <begin position="2"/>
        <end position="79"/>
    </location>
</feature>
<proteinExistence type="inferred from homology"/>
<name>A0A377AQR7_ECOLX</name>
<reference evidence="5 6" key="1">
    <citation type="submission" date="2018-06" db="EMBL/GenBank/DDBJ databases">
        <authorList>
            <consortium name="Pathogen Informatics"/>
            <person name="Doyle S."/>
        </authorList>
    </citation>
    <scope>NUCLEOTIDE SEQUENCE [LARGE SCALE GENOMIC DNA]</scope>
    <source>
        <strain evidence="5 6">NCTC9962</strain>
    </source>
</reference>
<dbReference type="AlphaFoldDB" id="A0A377AQR7"/>
<dbReference type="SUPFAM" id="SSF56349">
    <property type="entry name" value="DNA breaking-rejoining enzymes"/>
    <property type="match status" value="1"/>
</dbReference>
<dbReference type="EMBL" id="UGED01000005">
    <property type="protein sequence ID" value="STL27794.1"/>
    <property type="molecule type" value="Genomic_DNA"/>
</dbReference>
<dbReference type="InterPro" id="IPR050808">
    <property type="entry name" value="Phage_Integrase"/>
</dbReference>
<dbReference type="InterPro" id="IPR013762">
    <property type="entry name" value="Integrase-like_cat_sf"/>
</dbReference>
<dbReference type="PANTHER" id="PTHR30629">
    <property type="entry name" value="PROPHAGE INTEGRASE"/>
    <property type="match status" value="1"/>
</dbReference>